<sequence>MKAAVLYGPDDVRYEDVVEPACPADGIKVKVIGCGICGSDLRTYGGGSKNSILPAISGHEITAEVIESHYERFPVGTRLSIAPVVVCGECWYCKNGIQNLCDNIRMIGTAEGIDGGFAEYIAFPKEIIDHGCFNAIPDDIDPIDTVIAETASSVLCAQINTNIVMDDLVVVIGAGTIGCLHSEIAKIRGVKEVIIVEMNEDKANLARKQGFDNVINMSSSDPRLKEMVLEKTDGRGADVVISACPAGQAQADAVDLARKRGKVILFGGIHPSSAKLLDTNAIHYKEIMVYGASAYSPEVNRKALNLVLNRQLDSRKFITHKYELKELAQGYTDMRAGKMIKGVIIP</sequence>
<dbReference type="EMBL" id="BJCC01000002">
    <property type="protein sequence ID" value="GCF92422.1"/>
    <property type="molecule type" value="Genomic_DNA"/>
</dbReference>
<keyword evidence="1" id="KW-0560">Oxidoreductase</keyword>
<dbReference type="SUPFAM" id="SSF51735">
    <property type="entry name" value="NAD(P)-binding Rossmann-fold domains"/>
    <property type="match status" value="1"/>
</dbReference>
<evidence type="ECO:0000259" key="2">
    <source>
        <dbReference type="Pfam" id="PF00107"/>
    </source>
</evidence>
<dbReference type="PANTHER" id="PTHR43401:SF2">
    <property type="entry name" value="L-THREONINE 3-DEHYDROGENASE"/>
    <property type="match status" value="1"/>
</dbReference>
<dbReference type="Gene3D" id="3.90.180.10">
    <property type="entry name" value="Medium-chain alcohol dehydrogenases, catalytic domain"/>
    <property type="match status" value="1"/>
</dbReference>
<name>A0A4P5PA98_9ENTE</name>
<keyword evidence="5" id="KW-1185">Reference proteome</keyword>
<dbReference type="OrthoDB" id="9770238at2"/>
<organism evidence="4 5">
    <name type="scientific">Enterococcus florum</name>
    <dbReference type="NCBI Taxonomy" id="2480627"/>
    <lineage>
        <taxon>Bacteria</taxon>
        <taxon>Bacillati</taxon>
        <taxon>Bacillota</taxon>
        <taxon>Bacilli</taxon>
        <taxon>Lactobacillales</taxon>
        <taxon>Enterococcaceae</taxon>
        <taxon>Enterococcus</taxon>
    </lineage>
</organism>
<evidence type="ECO:0000313" key="5">
    <source>
        <dbReference type="Proteomes" id="UP000290567"/>
    </source>
</evidence>
<dbReference type="Pfam" id="PF08240">
    <property type="entry name" value="ADH_N"/>
    <property type="match status" value="1"/>
</dbReference>
<reference evidence="5" key="1">
    <citation type="submission" date="2019-02" db="EMBL/GenBank/DDBJ databases">
        <title>Draft genome sequence of Enterococcus sp. Gos25-1.</title>
        <authorList>
            <person name="Tanaka N."/>
            <person name="Shiwa Y."/>
            <person name="Fujita N."/>
        </authorList>
    </citation>
    <scope>NUCLEOTIDE SEQUENCE [LARGE SCALE GENOMIC DNA]</scope>
    <source>
        <strain evidence="5">Gos25-1</strain>
    </source>
</reference>
<dbReference type="InterPro" id="IPR013154">
    <property type="entry name" value="ADH-like_N"/>
</dbReference>
<evidence type="ECO:0000313" key="4">
    <source>
        <dbReference type="EMBL" id="GCF92422.1"/>
    </source>
</evidence>
<evidence type="ECO:0000259" key="3">
    <source>
        <dbReference type="Pfam" id="PF08240"/>
    </source>
</evidence>
<dbReference type="InterPro" id="IPR036291">
    <property type="entry name" value="NAD(P)-bd_dom_sf"/>
</dbReference>
<dbReference type="AlphaFoldDB" id="A0A4P5PA98"/>
<proteinExistence type="predicted"/>
<dbReference type="RefSeq" id="WP_146620936.1">
    <property type="nucleotide sequence ID" value="NZ_BJCC01000002.1"/>
</dbReference>
<evidence type="ECO:0000256" key="1">
    <source>
        <dbReference type="ARBA" id="ARBA00023002"/>
    </source>
</evidence>
<dbReference type="GO" id="GO:0016491">
    <property type="term" value="F:oxidoreductase activity"/>
    <property type="evidence" value="ECO:0007669"/>
    <property type="project" value="UniProtKB-KW"/>
</dbReference>
<dbReference type="InterPro" id="IPR011032">
    <property type="entry name" value="GroES-like_sf"/>
</dbReference>
<gene>
    <name evidence="4" type="ORF">NRIC_03130</name>
</gene>
<dbReference type="Proteomes" id="UP000290567">
    <property type="component" value="Unassembled WGS sequence"/>
</dbReference>
<accession>A0A4P5PA98</accession>
<comment type="caution">
    <text evidence="4">The sequence shown here is derived from an EMBL/GenBank/DDBJ whole genome shotgun (WGS) entry which is preliminary data.</text>
</comment>
<protein>
    <submittedName>
        <fullName evidence="4">Alcohol dehydrogenase</fullName>
    </submittedName>
</protein>
<dbReference type="PANTHER" id="PTHR43401">
    <property type="entry name" value="L-THREONINE 3-DEHYDROGENASE"/>
    <property type="match status" value="1"/>
</dbReference>
<dbReference type="InterPro" id="IPR013149">
    <property type="entry name" value="ADH-like_C"/>
</dbReference>
<feature type="domain" description="Alcohol dehydrogenase-like C-terminal" evidence="2">
    <location>
        <begin position="177"/>
        <end position="307"/>
    </location>
</feature>
<dbReference type="Gene3D" id="3.40.50.720">
    <property type="entry name" value="NAD(P)-binding Rossmann-like Domain"/>
    <property type="match status" value="1"/>
</dbReference>
<dbReference type="InterPro" id="IPR050129">
    <property type="entry name" value="Zn_alcohol_dh"/>
</dbReference>
<dbReference type="Pfam" id="PF00107">
    <property type="entry name" value="ADH_zinc_N"/>
    <property type="match status" value="1"/>
</dbReference>
<feature type="domain" description="Alcohol dehydrogenase-like N-terminal" evidence="3">
    <location>
        <begin position="25"/>
        <end position="126"/>
    </location>
</feature>
<dbReference type="SUPFAM" id="SSF50129">
    <property type="entry name" value="GroES-like"/>
    <property type="match status" value="1"/>
</dbReference>